<accession>A0A8S5UAK8</accession>
<protein>
    <submittedName>
        <fullName evidence="2">Uncharacterized protein</fullName>
    </submittedName>
</protein>
<reference evidence="2" key="1">
    <citation type="journal article" date="2021" name="Proc. Natl. Acad. Sci. U.S.A.">
        <title>A Catalog of Tens of Thousands of Viruses from Human Metagenomes Reveals Hidden Associations with Chronic Diseases.</title>
        <authorList>
            <person name="Tisza M.J."/>
            <person name="Buck C.B."/>
        </authorList>
    </citation>
    <scope>NUCLEOTIDE SEQUENCE</scope>
    <source>
        <strain evidence="2">CtCVG11</strain>
    </source>
</reference>
<sequence>MSTATILEIILTAISIRICSIYAFSHVFTSLPL</sequence>
<keyword evidence="1" id="KW-0472">Membrane</keyword>
<keyword evidence="1" id="KW-0812">Transmembrane</keyword>
<evidence type="ECO:0000313" key="2">
    <source>
        <dbReference type="EMBL" id="DAF91513.1"/>
    </source>
</evidence>
<feature type="transmembrane region" description="Helical" evidence="1">
    <location>
        <begin position="6"/>
        <end position="28"/>
    </location>
</feature>
<dbReference type="EMBL" id="BK016055">
    <property type="protein sequence ID" value="DAF91513.1"/>
    <property type="molecule type" value="Genomic_DNA"/>
</dbReference>
<name>A0A8S5UAK8_9CAUD</name>
<evidence type="ECO:0000256" key="1">
    <source>
        <dbReference type="SAM" id="Phobius"/>
    </source>
</evidence>
<proteinExistence type="predicted"/>
<keyword evidence="1" id="KW-1133">Transmembrane helix</keyword>
<organism evidence="2">
    <name type="scientific">Caudovirales sp. ctCVG11</name>
    <dbReference type="NCBI Taxonomy" id="2825759"/>
    <lineage>
        <taxon>Viruses</taxon>
        <taxon>Duplodnaviria</taxon>
        <taxon>Heunggongvirae</taxon>
        <taxon>Uroviricota</taxon>
        <taxon>Caudoviricetes</taxon>
    </lineage>
</organism>